<dbReference type="SUPFAM" id="SSF53300">
    <property type="entry name" value="vWA-like"/>
    <property type="match status" value="1"/>
</dbReference>
<comment type="caution">
    <text evidence="2">The sequence shown here is derived from an EMBL/GenBank/DDBJ whole genome shotgun (WGS) entry which is preliminary data.</text>
</comment>
<feature type="transmembrane region" description="Helical" evidence="1">
    <location>
        <begin position="12"/>
        <end position="32"/>
    </location>
</feature>
<keyword evidence="1" id="KW-0812">Transmembrane</keyword>
<evidence type="ECO:0000256" key="1">
    <source>
        <dbReference type="SAM" id="Phobius"/>
    </source>
</evidence>
<protein>
    <recommendedName>
        <fullName evidence="4">VWA domain-containing protein</fullName>
    </recommendedName>
</protein>
<sequence length="335" mass="37886">MSRERRDIEGISLSFLDVISCGFGALILLLVLTKVFEPIVFEESTAALEGYLRNLEADLAELRGDARVVTRDLLSKEKLQDEAVARLDQVETRLVTTEQRFNAISQKTQVNNAVQTRLASARQSLTEEMQRLMADVQRDLDNNKIGGIPVDSEYVIFIIDNSGSMREFAWPLVLQKINETLDLYPRLKGIQIMNDQGHYMFSQYAGDWIPDTQARRNAIVNRLRNWTAFSASNPAPGIVKAVSTYYRPGRKISLYVFGDDFNGRSIQSVIDRVDQVNQSDVDGNRLVRIHAVGFPVIFQESAAFQATGFRFAHLMRILAERNGGTFIGLDDYRLL</sequence>
<dbReference type="AlphaFoldDB" id="A0A2A5WWX5"/>
<accession>A0A2A5WWX5</accession>
<organism evidence="2 3">
    <name type="scientific">OM182 bacterium MED-G24</name>
    <dbReference type="NCBI Taxonomy" id="1986255"/>
    <lineage>
        <taxon>Bacteria</taxon>
        <taxon>Pseudomonadati</taxon>
        <taxon>Pseudomonadota</taxon>
        <taxon>Gammaproteobacteria</taxon>
        <taxon>OMG group</taxon>
        <taxon>OM182 clade</taxon>
    </lineage>
</organism>
<keyword evidence="1" id="KW-1133">Transmembrane helix</keyword>
<keyword evidence="1" id="KW-0472">Membrane</keyword>
<evidence type="ECO:0000313" key="3">
    <source>
        <dbReference type="Proteomes" id="UP000219327"/>
    </source>
</evidence>
<name>A0A2A5WWX5_9GAMM</name>
<evidence type="ECO:0000313" key="2">
    <source>
        <dbReference type="EMBL" id="PDH40982.1"/>
    </source>
</evidence>
<gene>
    <name evidence="2" type="ORF">CNE99_02565</name>
</gene>
<proteinExistence type="predicted"/>
<dbReference type="EMBL" id="NTKD01000007">
    <property type="protein sequence ID" value="PDH40982.1"/>
    <property type="molecule type" value="Genomic_DNA"/>
</dbReference>
<evidence type="ECO:0008006" key="4">
    <source>
        <dbReference type="Google" id="ProtNLM"/>
    </source>
</evidence>
<dbReference type="Proteomes" id="UP000219327">
    <property type="component" value="Unassembled WGS sequence"/>
</dbReference>
<dbReference type="InterPro" id="IPR036465">
    <property type="entry name" value="vWFA_dom_sf"/>
</dbReference>
<reference evidence="2 3" key="1">
    <citation type="submission" date="2017-08" db="EMBL/GenBank/DDBJ databases">
        <title>Fine stratification of microbial communities through a metagenomic profile of the photic zone.</title>
        <authorList>
            <person name="Haro-Moreno J.M."/>
            <person name="Lopez-Perez M."/>
            <person name="De La Torre J."/>
            <person name="Picazo A."/>
            <person name="Camacho A."/>
            <person name="Rodriguez-Valera F."/>
        </authorList>
    </citation>
    <scope>NUCLEOTIDE SEQUENCE [LARGE SCALE GENOMIC DNA]</scope>
    <source>
        <strain evidence="2">MED-G24</strain>
    </source>
</reference>